<dbReference type="AlphaFoldDB" id="A0A2R8CHP4"/>
<feature type="region of interest" description="Disordered" evidence="7">
    <location>
        <begin position="1"/>
        <end position="23"/>
    </location>
</feature>
<dbReference type="GO" id="GO:0071978">
    <property type="term" value="P:bacterial-type flagellum-dependent swarming motility"/>
    <property type="evidence" value="ECO:0007669"/>
    <property type="project" value="InterPro"/>
</dbReference>
<gene>
    <name evidence="10" type="primary">pomA</name>
    <name evidence="10" type="ORF">KSP9073_00332</name>
</gene>
<feature type="domain" description="MotA/TolQ/ExbB proton channel" evidence="9">
    <location>
        <begin position="126"/>
        <end position="245"/>
    </location>
</feature>
<dbReference type="GO" id="GO:0005886">
    <property type="term" value="C:plasma membrane"/>
    <property type="evidence" value="ECO:0007669"/>
    <property type="project" value="UniProtKB-SubCell"/>
</dbReference>
<comment type="similarity">
    <text evidence="6">Belongs to the exbB/tolQ family.</text>
</comment>
<keyword evidence="3 8" id="KW-0812">Transmembrane</keyword>
<keyword evidence="11" id="KW-1185">Reference proteome</keyword>
<dbReference type="InterPro" id="IPR047055">
    <property type="entry name" value="MotA-like"/>
</dbReference>
<protein>
    <submittedName>
        <fullName evidence="10">Chemotaxis protein PomA</fullName>
    </submittedName>
</protein>
<evidence type="ECO:0000259" key="9">
    <source>
        <dbReference type="Pfam" id="PF01618"/>
    </source>
</evidence>
<dbReference type="OrthoDB" id="9806929at2"/>
<evidence type="ECO:0000256" key="6">
    <source>
        <dbReference type="RuleBase" id="RU004057"/>
    </source>
</evidence>
<keyword evidence="4 8" id="KW-1133">Transmembrane helix</keyword>
<keyword evidence="6" id="KW-0653">Protein transport</keyword>
<evidence type="ECO:0000313" key="11">
    <source>
        <dbReference type="Proteomes" id="UP000244934"/>
    </source>
</evidence>
<name>A0A2R8CHP4_9GAMM</name>
<evidence type="ECO:0000256" key="2">
    <source>
        <dbReference type="ARBA" id="ARBA00022475"/>
    </source>
</evidence>
<organism evidence="10 11">
    <name type="scientific">Kushneria phyllosphaerae</name>
    <dbReference type="NCBI Taxonomy" id="2100822"/>
    <lineage>
        <taxon>Bacteria</taxon>
        <taxon>Pseudomonadati</taxon>
        <taxon>Pseudomonadota</taxon>
        <taxon>Gammaproteobacteria</taxon>
        <taxon>Oceanospirillales</taxon>
        <taxon>Halomonadaceae</taxon>
        <taxon>Kushneria</taxon>
    </lineage>
</organism>
<evidence type="ECO:0000256" key="5">
    <source>
        <dbReference type="ARBA" id="ARBA00023136"/>
    </source>
</evidence>
<comment type="subcellular location">
    <subcellularLocation>
        <location evidence="1">Cell membrane</location>
        <topology evidence="1">Multi-pass membrane protein</topology>
    </subcellularLocation>
    <subcellularLocation>
        <location evidence="6">Membrane</location>
        <topology evidence="6">Multi-pass membrane protein</topology>
    </subcellularLocation>
</comment>
<dbReference type="Pfam" id="PF01618">
    <property type="entry name" value="MotA_ExbB"/>
    <property type="match status" value="1"/>
</dbReference>
<keyword evidence="6" id="KW-0813">Transport</keyword>
<dbReference type="GO" id="GO:0006935">
    <property type="term" value="P:chemotaxis"/>
    <property type="evidence" value="ECO:0007669"/>
    <property type="project" value="InterPro"/>
</dbReference>
<sequence length="295" mass="32399">MTSSQSGSTDRASQASSGRPAGVPGNPSTLIGIVVSILLLMVVVLFTAQSPLSFFNLAGLLIVLTGTLAATMISYPMREIRRVVALVGSVFRREPDFIREDIDELVALAREWMHGDARAVERALENTRNPFLRTGISLVIDNVREEEILDLLRWRITRLRARELAEAQIFRTMATYAPAFGMLGTLVGLINMLEVIQNGDLAVIGPRMGVALLSTFYGILLANLLFRPIAVKLERRTEDRLISMNMVLEGVSMISRRRLPSFIEATLNSFISEAHDELGERPLSRESEGGGGSAS</sequence>
<dbReference type="PANTHER" id="PTHR30433">
    <property type="entry name" value="CHEMOTAXIS PROTEIN MOTA"/>
    <property type="match status" value="1"/>
</dbReference>
<dbReference type="InterPro" id="IPR002898">
    <property type="entry name" value="MotA_ExbB_proton_chnl"/>
</dbReference>
<feature type="transmembrane region" description="Helical" evidence="8">
    <location>
        <begin position="176"/>
        <end position="196"/>
    </location>
</feature>
<dbReference type="GO" id="GO:0015031">
    <property type="term" value="P:protein transport"/>
    <property type="evidence" value="ECO:0007669"/>
    <property type="project" value="UniProtKB-KW"/>
</dbReference>
<evidence type="ECO:0000256" key="7">
    <source>
        <dbReference type="SAM" id="MobiDB-lite"/>
    </source>
</evidence>
<evidence type="ECO:0000256" key="3">
    <source>
        <dbReference type="ARBA" id="ARBA00022692"/>
    </source>
</evidence>
<dbReference type="PANTHER" id="PTHR30433:SF2">
    <property type="entry name" value="MOTILITY PROTEIN A"/>
    <property type="match status" value="1"/>
</dbReference>
<proteinExistence type="inferred from homology"/>
<accession>A0A2R8CHP4</accession>
<dbReference type="Proteomes" id="UP000244934">
    <property type="component" value="Unassembled WGS sequence"/>
</dbReference>
<keyword evidence="2" id="KW-1003">Cell membrane</keyword>
<dbReference type="EMBL" id="ONZI01000001">
    <property type="protein sequence ID" value="SPJ32332.1"/>
    <property type="molecule type" value="Genomic_DNA"/>
</dbReference>
<reference evidence="11" key="1">
    <citation type="submission" date="2018-03" db="EMBL/GenBank/DDBJ databases">
        <authorList>
            <person name="Navarro De La Torre S."/>
        </authorList>
    </citation>
    <scope>NUCLEOTIDE SEQUENCE [LARGE SCALE GENOMIC DNA]</scope>
    <source>
        <strain evidence="11">EAod3</strain>
    </source>
</reference>
<keyword evidence="5 8" id="KW-0472">Membrane</keyword>
<feature type="transmembrane region" description="Helical" evidence="8">
    <location>
        <begin position="208"/>
        <end position="226"/>
    </location>
</feature>
<feature type="transmembrane region" description="Helical" evidence="8">
    <location>
        <begin position="29"/>
        <end position="48"/>
    </location>
</feature>
<evidence type="ECO:0000256" key="8">
    <source>
        <dbReference type="SAM" id="Phobius"/>
    </source>
</evidence>
<feature type="transmembrane region" description="Helical" evidence="8">
    <location>
        <begin position="54"/>
        <end position="75"/>
    </location>
</feature>
<evidence type="ECO:0000256" key="1">
    <source>
        <dbReference type="ARBA" id="ARBA00004651"/>
    </source>
</evidence>
<feature type="compositionally biased region" description="Polar residues" evidence="7">
    <location>
        <begin position="1"/>
        <end position="17"/>
    </location>
</feature>
<evidence type="ECO:0000256" key="4">
    <source>
        <dbReference type="ARBA" id="ARBA00022989"/>
    </source>
</evidence>
<evidence type="ECO:0000313" key="10">
    <source>
        <dbReference type="EMBL" id="SPJ32332.1"/>
    </source>
</evidence>